<dbReference type="Gene3D" id="3.40.50.1820">
    <property type="entry name" value="alpha/beta hydrolase"/>
    <property type="match status" value="1"/>
</dbReference>
<name>A0ABW1VI53_9MICO</name>
<evidence type="ECO:0000313" key="2">
    <source>
        <dbReference type="Proteomes" id="UP001596306"/>
    </source>
</evidence>
<keyword evidence="2" id="KW-1185">Reference proteome</keyword>
<comment type="caution">
    <text evidence="1">The sequence shown here is derived from an EMBL/GenBank/DDBJ whole genome shotgun (WGS) entry which is preliminary data.</text>
</comment>
<dbReference type="GO" id="GO:0016787">
    <property type="term" value="F:hydrolase activity"/>
    <property type="evidence" value="ECO:0007669"/>
    <property type="project" value="UniProtKB-KW"/>
</dbReference>
<dbReference type="SUPFAM" id="SSF53474">
    <property type="entry name" value="alpha/beta-Hydrolases"/>
    <property type="match status" value="1"/>
</dbReference>
<gene>
    <name evidence="1" type="ORF">ACFQB0_13935</name>
</gene>
<protein>
    <submittedName>
        <fullName evidence="1">Alpha/beta fold hydrolase</fullName>
    </submittedName>
</protein>
<sequence>MAWLGELLGRFRRRKAPILHVASDVCDGPVVVMVHGIASTSVTFQHLVPMLERRHRCMRWERHASSGRARP</sequence>
<reference evidence="2" key="1">
    <citation type="journal article" date="2019" name="Int. J. Syst. Evol. Microbiol.">
        <title>The Global Catalogue of Microorganisms (GCM) 10K type strain sequencing project: providing services to taxonomists for standard genome sequencing and annotation.</title>
        <authorList>
            <consortium name="The Broad Institute Genomics Platform"/>
            <consortium name="The Broad Institute Genome Sequencing Center for Infectious Disease"/>
            <person name="Wu L."/>
            <person name="Ma J."/>
        </authorList>
    </citation>
    <scope>NUCLEOTIDE SEQUENCE [LARGE SCALE GENOMIC DNA]</scope>
    <source>
        <strain evidence="2">CCUG 43304</strain>
    </source>
</reference>
<proteinExistence type="predicted"/>
<dbReference type="Proteomes" id="UP001596306">
    <property type="component" value="Unassembled WGS sequence"/>
</dbReference>
<keyword evidence="1" id="KW-0378">Hydrolase</keyword>
<accession>A0ABW1VI53</accession>
<organism evidence="1 2">
    <name type="scientific">Luethyella okanaganae</name>
    <dbReference type="NCBI Taxonomy" id="69372"/>
    <lineage>
        <taxon>Bacteria</taxon>
        <taxon>Bacillati</taxon>
        <taxon>Actinomycetota</taxon>
        <taxon>Actinomycetes</taxon>
        <taxon>Micrococcales</taxon>
        <taxon>Microbacteriaceae</taxon>
        <taxon>Luethyella</taxon>
    </lineage>
</organism>
<evidence type="ECO:0000313" key="1">
    <source>
        <dbReference type="EMBL" id="MFC6357207.1"/>
    </source>
</evidence>
<dbReference type="EMBL" id="JBHSTP010000003">
    <property type="protein sequence ID" value="MFC6357207.1"/>
    <property type="molecule type" value="Genomic_DNA"/>
</dbReference>
<dbReference type="InterPro" id="IPR029058">
    <property type="entry name" value="AB_hydrolase_fold"/>
</dbReference>
<dbReference type="RefSeq" id="WP_386732781.1">
    <property type="nucleotide sequence ID" value="NZ_JBHSTP010000003.1"/>
</dbReference>